<gene>
    <name evidence="3" type="ORF">BAE44_0017113</name>
</gene>
<reference evidence="3 4" key="1">
    <citation type="submission" date="2016-09" db="EMBL/GenBank/DDBJ databases">
        <title>The draft genome of Dichanthelium oligosanthes: A C3 panicoid grass species.</title>
        <authorList>
            <person name="Studer A.J."/>
            <person name="Schnable J.C."/>
            <person name="Brutnell T.P."/>
        </authorList>
    </citation>
    <scope>NUCLEOTIDE SEQUENCE [LARGE SCALE GENOMIC DNA]</scope>
    <source>
        <strain evidence="4">cv. Kellogg 1175</strain>
        <tissue evidence="3">Leaf</tissue>
    </source>
</reference>
<comment type="caution">
    <text evidence="3">The sequence shown here is derived from an EMBL/GenBank/DDBJ whole genome shotgun (WGS) entry which is preliminary data.</text>
</comment>
<keyword evidence="1" id="KW-0472">Membrane</keyword>
<feature type="transmembrane region" description="Helical" evidence="1">
    <location>
        <begin position="121"/>
        <end position="146"/>
    </location>
</feature>
<feature type="domain" description="DUF7378" evidence="2">
    <location>
        <begin position="42"/>
        <end position="181"/>
    </location>
</feature>
<proteinExistence type="predicted"/>
<sequence>MPPPPPPPPPLPYARTAGEVELQDAGIPRAFRRAMMSVPSSPTVGEETGLPRPAVWVVAIVLPCLVLGYSAALTYCFCQDQPALAASAPWRPLAIVLGGVPPALITVVFGRMHLFLPRAPFALLEALVNVGMCCLGLPLWVAAILVAGLGCTWMFIALACLVAMLTAGVTAFWVCLARVYG</sequence>
<feature type="transmembrane region" description="Helical" evidence="1">
    <location>
        <begin position="153"/>
        <end position="180"/>
    </location>
</feature>
<accession>A0A1E5V9X4</accession>
<dbReference type="EMBL" id="LWDX02046947">
    <property type="protein sequence ID" value="OEL21867.1"/>
    <property type="molecule type" value="Genomic_DNA"/>
</dbReference>
<keyword evidence="1" id="KW-0812">Transmembrane</keyword>
<keyword evidence="4" id="KW-1185">Reference proteome</keyword>
<evidence type="ECO:0000313" key="3">
    <source>
        <dbReference type="EMBL" id="OEL21867.1"/>
    </source>
</evidence>
<organism evidence="3 4">
    <name type="scientific">Dichanthelium oligosanthes</name>
    <dbReference type="NCBI Taxonomy" id="888268"/>
    <lineage>
        <taxon>Eukaryota</taxon>
        <taxon>Viridiplantae</taxon>
        <taxon>Streptophyta</taxon>
        <taxon>Embryophyta</taxon>
        <taxon>Tracheophyta</taxon>
        <taxon>Spermatophyta</taxon>
        <taxon>Magnoliopsida</taxon>
        <taxon>Liliopsida</taxon>
        <taxon>Poales</taxon>
        <taxon>Poaceae</taxon>
        <taxon>PACMAD clade</taxon>
        <taxon>Panicoideae</taxon>
        <taxon>Panicodae</taxon>
        <taxon>Paniceae</taxon>
        <taxon>Dichantheliinae</taxon>
        <taxon>Dichanthelium</taxon>
    </lineage>
</organism>
<dbReference type="OrthoDB" id="684533at2759"/>
<evidence type="ECO:0000256" key="1">
    <source>
        <dbReference type="SAM" id="Phobius"/>
    </source>
</evidence>
<dbReference type="AlphaFoldDB" id="A0A1E5V9X4"/>
<evidence type="ECO:0000313" key="4">
    <source>
        <dbReference type="Proteomes" id="UP000095767"/>
    </source>
</evidence>
<dbReference type="Proteomes" id="UP000095767">
    <property type="component" value="Unassembled WGS sequence"/>
</dbReference>
<dbReference type="Pfam" id="PF24095">
    <property type="entry name" value="DUF7378"/>
    <property type="match status" value="1"/>
</dbReference>
<name>A0A1E5V9X4_9POAL</name>
<feature type="transmembrane region" description="Helical" evidence="1">
    <location>
        <begin position="54"/>
        <end position="78"/>
    </location>
</feature>
<keyword evidence="1" id="KW-1133">Transmembrane helix</keyword>
<dbReference type="InterPro" id="IPR055802">
    <property type="entry name" value="DUF7378"/>
</dbReference>
<protein>
    <recommendedName>
        <fullName evidence="2">DUF7378 domain-containing protein</fullName>
    </recommendedName>
</protein>
<feature type="transmembrane region" description="Helical" evidence="1">
    <location>
        <begin position="90"/>
        <end position="109"/>
    </location>
</feature>
<evidence type="ECO:0000259" key="2">
    <source>
        <dbReference type="Pfam" id="PF24095"/>
    </source>
</evidence>